<name>A0A3P2A412_9BACE</name>
<dbReference type="EMBL" id="RQYF01000048">
    <property type="protein sequence ID" value="RRD89636.1"/>
    <property type="molecule type" value="Genomic_DNA"/>
</dbReference>
<accession>A0A3P2A412</accession>
<sequence>AKDTDGLFARIIGKISALTILQYINYKNEKPISRVKYALF</sequence>
<dbReference type="AlphaFoldDB" id="A0A3P2A412"/>
<gene>
    <name evidence="1" type="ORF">EII33_09575</name>
</gene>
<evidence type="ECO:0000313" key="2">
    <source>
        <dbReference type="Proteomes" id="UP000279562"/>
    </source>
</evidence>
<comment type="caution">
    <text evidence="1">The sequence shown here is derived from an EMBL/GenBank/DDBJ whole genome shotgun (WGS) entry which is preliminary data.</text>
</comment>
<dbReference type="Proteomes" id="UP000279562">
    <property type="component" value="Unassembled WGS sequence"/>
</dbReference>
<organism evidence="1 2">
    <name type="scientific">Prevotella heparinolytica</name>
    <dbReference type="NCBI Taxonomy" id="28113"/>
    <lineage>
        <taxon>Bacteria</taxon>
        <taxon>Pseudomonadati</taxon>
        <taxon>Bacteroidota</taxon>
        <taxon>Bacteroidia</taxon>
        <taxon>Bacteroidales</taxon>
        <taxon>Bacteroidaceae</taxon>
        <taxon>Bacteroides</taxon>
    </lineage>
</organism>
<evidence type="ECO:0000313" key="1">
    <source>
        <dbReference type="EMBL" id="RRD89636.1"/>
    </source>
</evidence>
<protein>
    <submittedName>
        <fullName evidence="1">IS982 family transposase</fullName>
    </submittedName>
</protein>
<reference evidence="1 2" key="1">
    <citation type="submission" date="2018-11" db="EMBL/GenBank/DDBJ databases">
        <title>Genomes From Bacteria Associated with the Canine Oral Cavity: a Test Case for Automated Genome-Based Taxonomic Assignment.</title>
        <authorList>
            <person name="Coil D.A."/>
            <person name="Jospin G."/>
            <person name="Darling A.E."/>
            <person name="Wallis C."/>
            <person name="Davis I.J."/>
            <person name="Harris S."/>
            <person name="Eisen J.A."/>
            <person name="Holcombe L.J."/>
            <person name="O'Flynn C."/>
        </authorList>
    </citation>
    <scope>NUCLEOTIDE SEQUENCE [LARGE SCALE GENOMIC DNA]</scope>
    <source>
        <strain evidence="1 2">OH1047_COT-310</strain>
    </source>
</reference>
<proteinExistence type="predicted"/>
<feature type="non-terminal residue" evidence="1">
    <location>
        <position position="1"/>
    </location>
</feature>
<keyword evidence="2" id="KW-1185">Reference proteome</keyword>